<dbReference type="PROSITE" id="PS51074">
    <property type="entry name" value="DPH_MB"/>
    <property type="match status" value="1"/>
</dbReference>
<dbReference type="RefSeq" id="XP_018267783.1">
    <property type="nucleotide sequence ID" value="XM_018414984.1"/>
</dbReference>
<feature type="region of interest" description="Disordered" evidence="3">
    <location>
        <begin position="55"/>
        <end position="81"/>
    </location>
</feature>
<dbReference type="InterPro" id="IPR007872">
    <property type="entry name" value="DPH_MB_dom"/>
</dbReference>
<reference evidence="5 6" key="1">
    <citation type="journal article" date="2015" name="Front. Microbiol.">
        <title>Genome sequence of the plant growth promoting endophytic yeast Rhodotorula graminis WP1.</title>
        <authorList>
            <person name="Firrincieli A."/>
            <person name="Otillar R."/>
            <person name="Salamov A."/>
            <person name="Schmutz J."/>
            <person name="Khan Z."/>
            <person name="Redman R.S."/>
            <person name="Fleck N.D."/>
            <person name="Lindquist E."/>
            <person name="Grigoriev I.V."/>
            <person name="Doty S.L."/>
        </authorList>
    </citation>
    <scope>NUCLEOTIDE SEQUENCE [LARGE SCALE GENOMIC DNA]</scope>
    <source>
        <strain evidence="5 6">WP1</strain>
    </source>
</reference>
<dbReference type="Pfam" id="PF05207">
    <property type="entry name" value="Zn_ribbon_CSL"/>
    <property type="match status" value="1"/>
</dbReference>
<evidence type="ECO:0000256" key="2">
    <source>
        <dbReference type="ARBA" id="ARBA00023004"/>
    </source>
</evidence>
<dbReference type="InterPro" id="IPR036671">
    <property type="entry name" value="DPH_MB_sf"/>
</dbReference>
<keyword evidence="2" id="KW-0408">Iron</keyword>
<name>A0A0P9GWC1_RHOGW</name>
<sequence length="121" mass="13296">MAQLNEAYEVLSDEQSRSSYDAARAAALAAGRATAHAFAVSLSLDLFDPHYHAPAAAATSSPASRDDDDDQDDDEPAYYTHPCRCSSQFRITREQLEEGVEVVTCEGCSERCRVEYDVVEE</sequence>
<feature type="domain" description="DPH-type MB" evidence="4">
    <location>
        <begin position="59"/>
        <end position="117"/>
    </location>
</feature>
<dbReference type="InterPro" id="IPR036869">
    <property type="entry name" value="J_dom_sf"/>
</dbReference>
<organism evidence="5 6">
    <name type="scientific">Rhodotorula graminis (strain WP1)</name>
    <dbReference type="NCBI Taxonomy" id="578459"/>
    <lineage>
        <taxon>Eukaryota</taxon>
        <taxon>Fungi</taxon>
        <taxon>Dikarya</taxon>
        <taxon>Basidiomycota</taxon>
        <taxon>Pucciniomycotina</taxon>
        <taxon>Microbotryomycetes</taxon>
        <taxon>Sporidiobolales</taxon>
        <taxon>Sporidiobolaceae</taxon>
        <taxon>Rhodotorula</taxon>
    </lineage>
</organism>
<evidence type="ECO:0000256" key="1">
    <source>
        <dbReference type="ARBA" id="ARBA00022723"/>
    </source>
</evidence>
<protein>
    <recommendedName>
        <fullName evidence="4">DPH-type MB domain-containing protein</fullName>
    </recommendedName>
</protein>
<dbReference type="SUPFAM" id="SSF46565">
    <property type="entry name" value="Chaperone J-domain"/>
    <property type="match status" value="1"/>
</dbReference>
<evidence type="ECO:0000256" key="3">
    <source>
        <dbReference type="SAM" id="MobiDB-lite"/>
    </source>
</evidence>
<evidence type="ECO:0000313" key="6">
    <source>
        <dbReference type="Proteomes" id="UP000053890"/>
    </source>
</evidence>
<proteinExistence type="predicted"/>
<dbReference type="Gene3D" id="3.10.660.10">
    <property type="entry name" value="DPH Zinc finger"/>
    <property type="match status" value="1"/>
</dbReference>
<dbReference type="EMBL" id="KQ474091">
    <property type="protein sequence ID" value="KPV71734.1"/>
    <property type="molecule type" value="Genomic_DNA"/>
</dbReference>
<dbReference type="PANTHER" id="PTHR21454">
    <property type="entry name" value="DPH3 HOMOLOG-RELATED"/>
    <property type="match status" value="1"/>
</dbReference>
<keyword evidence="6" id="KW-1185">Reference proteome</keyword>
<dbReference type="AlphaFoldDB" id="A0A0P9GWC1"/>
<keyword evidence="1" id="KW-0479">Metal-binding</keyword>
<accession>A0A0P9GWC1</accession>
<dbReference type="Gene3D" id="1.10.287.110">
    <property type="entry name" value="DnaJ domain"/>
    <property type="match status" value="1"/>
</dbReference>
<dbReference type="OMA" id="YTHPCRC"/>
<dbReference type="InterPro" id="IPR044248">
    <property type="entry name" value="DPH3/4-like"/>
</dbReference>
<dbReference type="GO" id="GO:0046872">
    <property type="term" value="F:metal ion binding"/>
    <property type="evidence" value="ECO:0007669"/>
    <property type="project" value="UniProtKB-KW"/>
</dbReference>
<dbReference type="GeneID" id="28975432"/>
<evidence type="ECO:0000313" key="5">
    <source>
        <dbReference type="EMBL" id="KPV71734.1"/>
    </source>
</evidence>
<evidence type="ECO:0000259" key="4">
    <source>
        <dbReference type="PROSITE" id="PS51074"/>
    </source>
</evidence>
<dbReference type="SUPFAM" id="SSF144217">
    <property type="entry name" value="CSL zinc finger"/>
    <property type="match status" value="1"/>
</dbReference>
<feature type="compositionally biased region" description="Acidic residues" evidence="3">
    <location>
        <begin position="66"/>
        <end position="76"/>
    </location>
</feature>
<dbReference type="Proteomes" id="UP000053890">
    <property type="component" value="Unassembled WGS sequence"/>
</dbReference>
<dbReference type="PANTHER" id="PTHR21454:SF49">
    <property type="entry name" value="RE24848P"/>
    <property type="match status" value="1"/>
</dbReference>
<dbReference type="GO" id="GO:0017183">
    <property type="term" value="P:protein histidyl modification to diphthamide"/>
    <property type="evidence" value="ECO:0007669"/>
    <property type="project" value="InterPro"/>
</dbReference>
<gene>
    <name evidence="5" type="ORF">RHOBADRAFT_47438</name>
</gene>